<dbReference type="InterPro" id="IPR019927">
    <property type="entry name" value="Ribosomal_uL3_bac/org-type"/>
</dbReference>
<dbReference type="GO" id="GO:0019843">
    <property type="term" value="F:rRNA binding"/>
    <property type="evidence" value="ECO:0007669"/>
    <property type="project" value="UniProtKB-UniRule"/>
</dbReference>
<dbReference type="AlphaFoldDB" id="A0A0H4TTH2"/>
<reference evidence="10" key="1">
    <citation type="journal article" date="2015" name="ISME J.">
        <title>Aquifer environment selects for microbial species cohorts in sediment and groundwater.</title>
        <authorList>
            <person name="Hug L.A."/>
            <person name="Thomas B.C."/>
            <person name="Brown C.T."/>
            <person name="Frischkorn K.R."/>
            <person name="Williams K.H."/>
            <person name="Tringe S.G."/>
            <person name="Banfield J.F."/>
        </authorList>
    </citation>
    <scope>NUCLEOTIDE SEQUENCE</scope>
</reference>
<organism evidence="10">
    <name type="scientific">uncultured bacterium Rifle_16ft_4_minimus_4226</name>
    <dbReference type="NCBI Taxonomy" id="1665160"/>
    <lineage>
        <taxon>Bacteria</taxon>
        <taxon>environmental samples</taxon>
    </lineage>
</organism>
<proteinExistence type="inferred from homology"/>
<dbReference type="InterPro" id="IPR019926">
    <property type="entry name" value="Ribosomal_uL3_CS"/>
</dbReference>
<dbReference type="PROSITE" id="PS00474">
    <property type="entry name" value="RIBOSOMAL_L3"/>
    <property type="match status" value="1"/>
</dbReference>
<evidence type="ECO:0000256" key="7">
    <source>
        <dbReference type="HAMAP-Rule" id="MF_01325"/>
    </source>
</evidence>
<name>A0A0H4TTH2_9BACT</name>
<dbReference type="GO" id="GO:0006412">
    <property type="term" value="P:translation"/>
    <property type="evidence" value="ECO:0007669"/>
    <property type="project" value="UniProtKB-UniRule"/>
</dbReference>
<evidence type="ECO:0000256" key="2">
    <source>
        <dbReference type="ARBA" id="ARBA00022730"/>
    </source>
</evidence>
<evidence type="ECO:0000313" key="10">
    <source>
        <dbReference type="EMBL" id="AKQ04144.1"/>
    </source>
</evidence>
<comment type="subunit">
    <text evidence="7 9">Part of the 50S ribosomal subunit. Forms a cluster with proteins L14 and L19.</text>
</comment>
<dbReference type="GO" id="GO:0003735">
    <property type="term" value="F:structural constituent of ribosome"/>
    <property type="evidence" value="ECO:0007669"/>
    <property type="project" value="UniProtKB-UniRule"/>
</dbReference>
<evidence type="ECO:0000256" key="1">
    <source>
        <dbReference type="ARBA" id="ARBA00006540"/>
    </source>
</evidence>
<evidence type="ECO:0000256" key="5">
    <source>
        <dbReference type="ARBA" id="ARBA00023274"/>
    </source>
</evidence>
<evidence type="ECO:0000256" key="3">
    <source>
        <dbReference type="ARBA" id="ARBA00022884"/>
    </source>
</evidence>
<evidence type="ECO:0000256" key="8">
    <source>
        <dbReference type="RuleBase" id="RU003905"/>
    </source>
</evidence>
<dbReference type="Pfam" id="PF00297">
    <property type="entry name" value="Ribosomal_L3"/>
    <property type="match status" value="1"/>
</dbReference>
<keyword evidence="5 7" id="KW-0687">Ribonucleoprotein</keyword>
<dbReference type="PANTHER" id="PTHR11229:SF16">
    <property type="entry name" value="LARGE RIBOSOMAL SUBUNIT PROTEIN UL3C"/>
    <property type="match status" value="1"/>
</dbReference>
<gene>
    <name evidence="7" type="primary">rplC</name>
</gene>
<keyword evidence="3 7" id="KW-0694">RNA-binding</keyword>
<dbReference type="PANTHER" id="PTHR11229">
    <property type="entry name" value="50S RIBOSOMAL PROTEIN L3"/>
    <property type="match status" value="1"/>
</dbReference>
<evidence type="ECO:0000256" key="4">
    <source>
        <dbReference type="ARBA" id="ARBA00022980"/>
    </source>
</evidence>
<dbReference type="Gene3D" id="2.40.30.10">
    <property type="entry name" value="Translation factors"/>
    <property type="match status" value="1"/>
</dbReference>
<dbReference type="NCBIfam" id="TIGR03625">
    <property type="entry name" value="L3_bact"/>
    <property type="match status" value="1"/>
</dbReference>
<dbReference type="GO" id="GO:0022625">
    <property type="term" value="C:cytosolic large ribosomal subunit"/>
    <property type="evidence" value="ECO:0007669"/>
    <property type="project" value="TreeGrafter"/>
</dbReference>
<dbReference type="HAMAP" id="MF_01325_B">
    <property type="entry name" value="Ribosomal_uL3_B"/>
    <property type="match status" value="1"/>
</dbReference>
<dbReference type="InterPro" id="IPR000597">
    <property type="entry name" value="Ribosomal_uL3"/>
</dbReference>
<keyword evidence="2 7" id="KW-0699">rRNA-binding</keyword>
<evidence type="ECO:0000256" key="6">
    <source>
        <dbReference type="ARBA" id="ARBA00035243"/>
    </source>
</evidence>
<dbReference type="EMBL" id="KT007030">
    <property type="protein sequence ID" value="AKQ04144.1"/>
    <property type="molecule type" value="Genomic_DNA"/>
</dbReference>
<comment type="similarity">
    <text evidence="1 7 8">Belongs to the universal ribosomal protein uL3 family.</text>
</comment>
<keyword evidence="4 7" id="KW-0689">Ribosomal protein</keyword>
<sequence length="222" mass="23875">MIKGLLGKKLGMTQWFTKNGEVLPVTIVEVGPCWVIQKKTPEKDGYEAAQIGYLPRKAKRTTKPLQGQLKKAGVKPVRFLREVPSENFQELALGQNIGVEIFSQGAMVDVTGTSKGRGFAGVMKRHGFAGAPGGHGTHESFRGPGSIGSAAYPGRVFKGKKLPGRMGGSRVTVQNLEIIKVIKEHNTLVLKGAVPGPNGGLLLIRKSKKVEARERARQANEG</sequence>
<protein>
    <recommendedName>
        <fullName evidence="6 7">Large ribosomal subunit protein uL3</fullName>
    </recommendedName>
</protein>
<dbReference type="InterPro" id="IPR009000">
    <property type="entry name" value="Transl_B-barrel_sf"/>
</dbReference>
<dbReference type="Gene3D" id="3.30.160.810">
    <property type="match status" value="1"/>
</dbReference>
<dbReference type="FunFam" id="3.30.160.810:FF:000001">
    <property type="entry name" value="50S ribosomal protein L3"/>
    <property type="match status" value="1"/>
</dbReference>
<accession>A0A0H4TTH2</accession>
<comment type="function">
    <text evidence="7 9">One of the primary rRNA binding proteins, it binds directly near the 3'-end of the 23S rRNA, where it nucleates assembly of the 50S subunit.</text>
</comment>
<dbReference type="SUPFAM" id="SSF50447">
    <property type="entry name" value="Translation proteins"/>
    <property type="match status" value="1"/>
</dbReference>
<dbReference type="FunFam" id="2.40.30.10:FF:000004">
    <property type="entry name" value="50S ribosomal protein L3"/>
    <property type="match status" value="1"/>
</dbReference>
<evidence type="ECO:0000256" key="9">
    <source>
        <dbReference type="RuleBase" id="RU003906"/>
    </source>
</evidence>